<dbReference type="AlphaFoldDB" id="A0A367KGZ8"/>
<proteinExistence type="predicted"/>
<organism evidence="3 4">
    <name type="scientific">Rhizopus azygosporus</name>
    <name type="common">Rhizopus microsporus var. azygosporus</name>
    <dbReference type="NCBI Taxonomy" id="86630"/>
    <lineage>
        <taxon>Eukaryota</taxon>
        <taxon>Fungi</taxon>
        <taxon>Fungi incertae sedis</taxon>
        <taxon>Mucoromycota</taxon>
        <taxon>Mucoromycotina</taxon>
        <taxon>Mucoromycetes</taxon>
        <taxon>Mucorales</taxon>
        <taxon>Mucorineae</taxon>
        <taxon>Rhizopodaceae</taxon>
        <taxon>Rhizopus</taxon>
    </lineage>
</organism>
<feature type="domain" description="HTH APSES-type" evidence="2">
    <location>
        <begin position="30"/>
        <end position="140"/>
    </location>
</feature>
<dbReference type="GO" id="GO:0003677">
    <property type="term" value="F:DNA binding"/>
    <property type="evidence" value="ECO:0007669"/>
    <property type="project" value="InterPro"/>
</dbReference>
<evidence type="ECO:0000313" key="3">
    <source>
        <dbReference type="EMBL" id="RCI01410.1"/>
    </source>
</evidence>
<dbReference type="Proteomes" id="UP000252139">
    <property type="component" value="Unassembled WGS sequence"/>
</dbReference>
<accession>A0A367KGZ8</accession>
<protein>
    <recommendedName>
        <fullName evidence="2">HTH APSES-type domain-containing protein</fullName>
    </recommendedName>
</protein>
<reference evidence="3 4" key="1">
    <citation type="journal article" date="2018" name="G3 (Bethesda)">
        <title>Phylogenetic and Phylogenomic Definition of Rhizopus Species.</title>
        <authorList>
            <person name="Gryganskyi A.P."/>
            <person name="Golan J."/>
            <person name="Dolatabadi S."/>
            <person name="Mondo S."/>
            <person name="Robb S."/>
            <person name="Idnurm A."/>
            <person name="Muszewska A."/>
            <person name="Steczkiewicz K."/>
            <person name="Masonjones S."/>
            <person name="Liao H.L."/>
            <person name="Gajdeczka M.T."/>
            <person name="Anike F."/>
            <person name="Vuek A."/>
            <person name="Anishchenko I.M."/>
            <person name="Voigt K."/>
            <person name="de Hoog G.S."/>
            <person name="Smith M.E."/>
            <person name="Heitman J."/>
            <person name="Vilgalys R."/>
            <person name="Stajich J.E."/>
        </authorList>
    </citation>
    <scope>NUCLEOTIDE SEQUENCE [LARGE SCALE GENOMIC DNA]</scope>
    <source>
        <strain evidence="3 4">CBS 357.93</strain>
    </source>
</reference>
<dbReference type="InterPro" id="IPR036887">
    <property type="entry name" value="HTH_APSES_sf"/>
</dbReference>
<feature type="region of interest" description="Disordered" evidence="1">
    <location>
        <begin position="235"/>
        <end position="276"/>
    </location>
</feature>
<dbReference type="PANTHER" id="PTHR43828">
    <property type="entry name" value="ASPARAGINASE"/>
    <property type="match status" value="1"/>
</dbReference>
<dbReference type="STRING" id="86630.A0A367KGZ8"/>
<sequence length="518" mass="54701">MKIQQQKPTAKYHPYAPSTRRFQLVIEAAKYATSQDSRGAIPVFQFKLNGHTILWDSENGFVHFTGIWKALGNSKASIVKIIAENPDLQVKKVRGGCLTIQGTWMPYESARALCVKNAWALRFDLVSVFGKSFPNDCCPPGHPDFGSLKVGSALISGDSQLSSGLVSRSSRPSRGRASSASGVSGRHTKASASSSATPAAATTTTTTTSPASASASPGLRSHLVRSCVTRNAKGYSPYERASSPRRSARQKEHSLSSPSCPSASGGRDHVVSSADDGAACRTAGGVVRVRASRASRASSGSPYPASSSRASSSSPAASSSSCASPSVLSRRRHHCMSIQSLLNDDEEEDCSLVVPSALFWLGLSSPAPTTLPPMVIPGFEGEESSAFTYDSSGFLTPLPTAKIVGRGMQRKSFCRGGSRPSLQVIPETVDSGSGQQETATAAAEIVPLFGPSPSAPPLPVPASLTSQEQDVIERVEAGITLQCLSQHDGRRPEDFLKNRSLPTKVRAGNKIFHVLWGN</sequence>
<dbReference type="SUPFAM" id="SSF54616">
    <property type="entry name" value="DNA-binding domain of Mlu1-box binding protein MBP1"/>
    <property type="match status" value="1"/>
</dbReference>
<evidence type="ECO:0000259" key="2">
    <source>
        <dbReference type="PROSITE" id="PS51299"/>
    </source>
</evidence>
<dbReference type="OrthoDB" id="5562739at2759"/>
<dbReference type="PROSITE" id="PS51299">
    <property type="entry name" value="HTH_APSES"/>
    <property type="match status" value="1"/>
</dbReference>
<comment type="caution">
    <text evidence="3">The sequence shown here is derived from an EMBL/GenBank/DDBJ whole genome shotgun (WGS) entry which is preliminary data.</text>
</comment>
<feature type="region of interest" description="Disordered" evidence="1">
    <location>
        <begin position="162"/>
        <end position="223"/>
    </location>
</feature>
<dbReference type="GO" id="GO:0033309">
    <property type="term" value="C:SBF transcription complex"/>
    <property type="evidence" value="ECO:0007669"/>
    <property type="project" value="TreeGrafter"/>
</dbReference>
<dbReference type="GO" id="GO:0000981">
    <property type="term" value="F:DNA-binding transcription factor activity, RNA polymerase II-specific"/>
    <property type="evidence" value="ECO:0007669"/>
    <property type="project" value="UniProtKB-ARBA"/>
</dbReference>
<dbReference type="InterPro" id="IPR003163">
    <property type="entry name" value="Tscrpt_reg_HTH_APSES-type"/>
</dbReference>
<gene>
    <name evidence="3" type="ORF">CU097_010106</name>
</gene>
<dbReference type="GO" id="GO:0030907">
    <property type="term" value="C:MBF transcription complex"/>
    <property type="evidence" value="ECO:0007669"/>
    <property type="project" value="TreeGrafter"/>
</dbReference>
<feature type="compositionally biased region" description="Low complexity" evidence="1">
    <location>
        <begin position="162"/>
        <end position="217"/>
    </location>
</feature>
<dbReference type="Gene3D" id="3.10.260.10">
    <property type="entry name" value="Transcription regulator HTH, APSES-type DNA-binding domain"/>
    <property type="match status" value="1"/>
</dbReference>
<evidence type="ECO:0000256" key="1">
    <source>
        <dbReference type="SAM" id="MobiDB-lite"/>
    </source>
</evidence>
<dbReference type="InterPro" id="IPR051642">
    <property type="entry name" value="SWI6-like"/>
</dbReference>
<dbReference type="EMBL" id="PJQL01000011">
    <property type="protein sequence ID" value="RCI01410.1"/>
    <property type="molecule type" value="Genomic_DNA"/>
</dbReference>
<keyword evidence="4" id="KW-1185">Reference proteome</keyword>
<feature type="region of interest" description="Disordered" evidence="1">
    <location>
        <begin position="291"/>
        <end position="324"/>
    </location>
</feature>
<feature type="compositionally biased region" description="Low complexity" evidence="1">
    <location>
        <begin position="255"/>
        <end position="264"/>
    </location>
</feature>
<dbReference type="PANTHER" id="PTHR43828:SF5">
    <property type="entry name" value="TRANSCRIPTIONAL REPRESSOR XBP1"/>
    <property type="match status" value="1"/>
</dbReference>
<evidence type="ECO:0000313" key="4">
    <source>
        <dbReference type="Proteomes" id="UP000252139"/>
    </source>
</evidence>
<name>A0A367KGZ8_RHIAZ</name>